<dbReference type="PIRSF" id="PIRSF016183">
    <property type="entry name" value="UCP016183"/>
    <property type="match status" value="1"/>
</dbReference>
<gene>
    <name evidence="5" type="ORF">Desaf_3317</name>
</gene>
<protein>
    <submittedName>
        <fullName evidence="5">Uncharacterized protein family UPF0307</fullName>
    </submittedName>
</protein>
<keyword evidence="3" id="KW-0699">rRNA-binding</keyword>
<sequence length="177" mass="20422">MTMKRHGNYLQELKSRSQKKREMNALQDLGERLVDLPQAKLESLGLDSVIVQAAVMARKLRGAKNDSYRRQLQYIGRLMREIDTAPLQEHFAATDADQEGEIQVFKRLERWRDALLEGDESVLDEIRQAFPQADIPGLRETANKAISEKELNRPAKSARQIFRYLRSLENEAQDEQA</sequence>
<name>F3Z465_DESAF</name>
<dbReference type="Proteomes" id="UP000007844">
    <property type="component" value="Chromosome"/>
</dbReference>
<keyword evidence="6" id="KW-1185">Reference proteome</keyword>
<dbReference type="HOGENOM" id="CLU_106757_3_0_7"/>
<evidence type="ECO:0000256" key="1">
    <source>
        <dbReference type="ARBA" id="ARBA00022490"/>
    </source>
</evidence>
<dbReference type="PANTHER" id="PTHR38101:SF1">
    <property type="entry name" value="UPF0307 PROTEIN YJGA"/>
    <property type="match status" value="1"/>
</dbReference>
<dbReference type="GO" id="GO:0042254">
    <property type="term" value="P:ribosome biogenesis"/>
    <property type="evidence" value="ECO:0007669"/>
    <property type="project" value="UniProtKB-KW"/>
</dbReference>
<dbReference type="PANTHER" id="PTHR38101">
    <property type="entry name" value="UPF0307 PROTEIN YJGA"/>
    <property type="match status" value="1"/>
</dbReference>
<keyword evidence="1" id="KW-0963">Cytoplasm</keyword>
<dbReference type="CDD" id="cd16331">
    <property type="entry name" value="YjgA-like"/>
    <property type="match status" value="1"/>
</dbReference>
<dbReference type="NCBIfam" id="NF003593">
    <property type="entry name" value="PRK05255.1-1"/>
    <property type="match status" value="1"/>
</dbReference>
<keyword evidence="2" id="KW-0690">Ribosome biogenesis</keyword>
<evidence type="ECO:0000256" key="2">
    <source>
        <dbReference type="ARBA" id="ARBA00022517"/>
    </source>
</evidence>
<evidence type="ECO:0000313" key="5">
    <source>
        <dbReference type="EMBL" id="EGJ51607.1"/>
    </source>
</evidence>
<dbReference type="KEGG" id="daf:Desaf_3317"/>
<keyword evidence="4" id="KW-0694">RNA-binding</keyword>
<organism evidence="5 6">
    <name type="scientific">Desulfocurvibacter africanus subsp. africanus str. Walvis Bay</name>
    <dbReference type="NCBI Taxonomy" id="690850"/>
    <lineage>
        <taxon>Bacteria</taxon>
        <taxon>Pseudomonadati</taxon>
        <taxon>Thermodesulfobacteriota</taxon>
        <taxon>Desulfovibrionia</taxon>
        <taxon>Desulfovibrionales</taxon>
        <taxon>Desulfovibrionaceae</taxon>
        <taxon>Desulfocurvibacter</taxon>
    </lineage>
</organism>
<dbReference type="InterPro" id="IPR006839">
    <property type="entry name" value="DarP"/>
</dbReference>
<dbReference type="RefSeq" id="WP_005985745.1">
    <property type="nucleotide sequence ID" value="NC_016629.1"/>
</dbReference>
<dbReference type="HAMAP" id="MF_00765">
    <property type="entry name" value="DarP"/>
    <property type="match status" value="1"/>
</dbReference>
<dbReference type="GO" id="GO:0005829">
    <property type="term" value="C:cytosol"/>
    <property type="evidence" value="ECO:0007669"/>
    <property type="project" value="TreeGrafter"/>
</dbReference>
<accession>F3Z465</accession>
<evidence type="ECO:0000313" key="6">
    <source>
        <dbReference type="Proteomes" id="UP000007844"/>
    </source>
</evidence>
<evidence type="ECO:0000256" key="3">
    <source>
        <dbReference type="ARBA" id="ARBA00022730"/>
    </source>
</evidence>
<dbReference type="Gene3D" id="1.10.60.30">
    <property type="entry name" value="PSPTO4464-like domains"/>
    <property type="match status" value="2"/>
</dbReference>
<dbReference type="GO" id="GO:0019843">
    <property type="term" value="F:rRNA binding"/>
    <property type="evidence" value="ECO:0007669"/>
    <property type="project" value="UniProtKB-KW"/>
</dbReference>
<dbReference type="InterPro" id="IPR023153">
    <property type="entry name" value="DarP_sf"/>
</dbReference>
<dbReference type="SUPFAM" id="SSF158710">
    <property type="entry name" value="PSPTO4464-like"/>
    <property type="match status" value="1"/>
</dbReference>
<proteinExistence type="inferred from homology"/>
<reference evidence="5 6" key="1">
    <citation type="journal article" date="2011" name="J. Bacteriol.">
        <title>Genome sequence of the mercury-methylating and pleomorphic Desulfovibrio africanus Strain Walvis Bay.</title>
        <authorList>
            <person name="Brown S.D."/>
            <person name="Wall J.D."/>
            <person name="Kucken A.M."/>
            <person name="Gilmour C.C."/>
            <person name="Podar M."/>
            <person name="Brandt C.C."/>
            <person name="Teshima H."/>
            <person name="Detter J.C."/>
            <person name="Han C.S."/>
            <person name="Land M.L."/>
            <person name="Lucas S."/>
            <person name="Han J."/>
            <person name="Pennacchio L."/>
            <person name="Nolan M."/>
            <person name="Pitluck S."/>
            <person name="Woyke T."/>
            <person name="Goodwin L."/>
            <person name="Palumbo A.V."/>
            <person name="Elias D.A."/>
        </authorList>
    </citation>
    <scope>NUCLEOTIDE SEQUENCE [LARGE SCALE GENOMIC DNA]</scope>
    <source>
        <strain evidence="5 6">Walvis Bay</strain>
    </source>
</reference>
<dbReference type="AlphaFoldDB" id="F3Z465"/>
<evidence type="ECO:0000256" key="4">
    <source>
        <dbReference type="ARBA" id="ARBA00022884"/>
    </source>
</evidence>
<dbReference type="EMBL" id="CP003221">
    <property type="protein sequence ID" value="EGJ51607.1"/>
    <property type="molecule type" value="Genomic_DNA"/>
</dbReference>
<dbReference type="Pfam" id="PF04751">
    <property type="entry name" value="DarP"/>
    <property type="match status" value="1"/>
</dbReference>
<dbReference type="eggNOG" id="COG3028">
    <property type="taxonomic scope" value="Bacteria"/>
</dbReference>
<dbReference type="STRING" id="690850.Desaf_3317"/>